<evidence type="ECO:0000313" key="2">
    <source>
        <dbReference type="EMBL" id="AEG25317.1"/>
    </source>
</evidence>
<protein>
    <submittedName>
        <fullName evidence="2">NADH dehydrogenase subunit 6</fullName>
    </submittedName>
</protein>
<keyword evidence="1" id="KW-0472">Membrane</keyword>
<reference evidence="2" key="1">
    <citation type="submission" date="2011-04" db="EMBL/GenBank/DDBJ databases">
        <title>Rapid evolution of the mitochondrial genome in chalcidoid wasps (Hymenoptera: Chalcidoidea) driven by parasitic lifestyles.</title>
        <authorList>
            <person name="Xiao J.-H."/>
            <person name="Jia J.-G."/>
            <person name="Huang D.-W."/>
        </authorList>
    </citation>
    <scope>NUCLEOTIDE SEQUENCE</scope>
    <source>
        <strain evidence="2">PsphisI1_hn</strain>
    </source>
</reference>
<feature type="transmembrane region" description="Helical" evidence="1">
    <location>
        <begin position="6"/>
        <end position="23"/>
    </location>
</feature>
<proteinExistence type="predicted"/>
<dbReference type="AlphaFoldDB" id="G8EEK5"/>
<accession>G8EEK5</accession>
<keyword evidence="1" id="KW-1133">Transmembrane helix</keyword>
<feature type="transmembrane region" description="Helical" evidence="1">
    <location>
        <begin position="61"/>
        <end position="82"/>
    </location>
</feature>
<keyword evidence="1" id="KW-0812">Transmembrane</keyword>
<dbReference type="EMBL" id="JF808723">
    <property type="protein sequence ID" value="AEG25317.1"/>
    <property type="molecule type" value="Genomic_DNA"/>
</dbReference>
<feature type="transmembrane region" description="Helical" evidence="1">
    <location>
        <begin position="35"/>
        <end position="55"/>
    </location>
</feature>
<gene>
    <name evidence="2" type="primary">ND6</name>
</gene>
<name>G8EEK5_9HYME</name>
<feature type="transmembrane region" description="Helical" evidence="1">
    <location>
        <begin position="156"/>
        <end position="177"/>
    </location>
</feature>
<geneLocation type="mitochondrion" evidence="2"/>
<organism evidence="2">
    <name type="scientific">Philotrypesis pilosa</name>
    <dbReference type="NCBI Taxonomy" id="358048"/>
    <lineage>
        <taxon>Eukaryota</taxon>
        <taxon>Metazoa</taxon>
        <taxon>Ecdysozoa</taxon>
        <taxon>Arthropoda</taxon>
        <taxon>Hexapoda</taxon>
        <taxon>Insecta</taxon>
        <taxon>Pterygota</taxon>
        <taxon>Neoptera</taxon>
        <taxon>Endopterygota</taxon>
        <taxon>Hymenoptera</taxon>
        <taxon>Apocrita</taxon>
        <taxon>Proctotrupomorpha</taxon>
        <taxon>Chalcidoidea</taxon>
        <taxon>Pteromalidae</taxon>
        <taxon>Sycoryctinae</taxon>
        <taxon>Philotrypesini</taxon>
        <taxon>Philotrypesis</taxon>
    </lineage>
</organism>
<evidence type="ECO:0000256" key="1">
    <source>
        <dbReference type="SAM" id="Phobius"/>
    </source>
</evidence>
<keyword evidence="2" id="KW-0496">Mitochondrion</keyword>
<feature type="transmembrane region" description="Helical" evidence="1">
    <location>
        <begin position="94"/>
        <end position="115"/>
    </location>
</feature>
<sequence>MMKFWMLYYINLMSMMLMINLIINSIPYQFNKIHPLIMMLILFFLLIMSSISLNIYFNNNWFSYIMFLMMIGGMMIIFMYFTSFISNMKISINWSMLINMPIKFIMMLMFLILFMKVKDTYFNWNNNYNEINSLIINYNINKINNIMYMYTYNKNFSTLICIIYLLICLTMIVKIMLFKTFTLRKIN</sequence>